<dbReference type="EMBL" id="ODYU01010829">
    <property type="protein sequence ID" value="SOQ56171.1"/>
    <property type="molecule type" value="Genomic_DNA"/>
</dbReference>
<name>A0A2H1WSY6_SPOFR</name>
<organism evidence="1">
    <name type="scientific">Spodoptera frugiperda</name>
    <name type="common">Fall armyworm</name>
    <dbReference type="NCBI Taxonomy" id="7108"/>
    <lineage>
        <taxon>Eukaryota</taxon>
        <taxon>Metazoa</taxon>
        <taxon>Ecdysozoa</taxon>
        <taxon>Arthropoda</taxon>
        <taxon>Hexapoda</taxon>
        <taxon>Insecta</taxon>
        <taxon>Pterygota</taxon>
        <taxon>Neoptera</taxon>
        <taxon>Endopterygota</taxon>
        <taxon>Lepidoptera</taxon>
        <taxon>Glossata</taxon>
        <taxon>Ditrysia</taxon>
        <taxon>Noctuoidea</taxon>
        <taxon>Noctuidae</taxon>
        <taxon>Amphipyrinae</taxon>
        <taxon>Spodoptera</taxon>
    </lineage>
</organism>
<protein>
    <submittedName>
        <fullName evidence="1">SFRICE_019997</fullName>
    </submittedName>
</protein>
<gene>
    <name evidence="1" type="ORF">SFRICE_019997</name>
</gene>
<proteinExistence type="predicted"/>
<dbReference type="AlphaFoldDB" id="A0A2H1WSY6"/>
<evidence type="ECO:0000313" key="1">
    <source>
        <dbReference type="EMBL" id="SOQ56171.1"/>
    </source>
</evidence>
<accession>A0A2H1WSY6</accession>
<sequence>MRYGCVLRMASLLPIHRTLELRIFVEQLHSLSISGNGHIVLQLSYYILRVCGRRARVARRPTRTRPVRAARCVPRAPQRAIRPPQMGPSIGVC</sequence>
<reference evidence="1" key="1">
    <citation type="submission" date="2016-07" db="EMBL/GenBank/DDBJ databases">
        <authorList>
            <person name="Bretaudeau A."/>
        </authorList>
    </citation>
    <scope>NUCLEOTIDE SEQUENCE</scope>
    <source>
        <strain evidence="1">Rice</strain>
        <tissue evidence="1">Whole body</tissue>
    </source>
</reference>